<feature type="compositionally biased region" description="Basic and acidic residues" evidence="2">
    <location>
        <begin position="156"/>
        <end position="165"/>
    </location>
</feature>
<keyword evidence="1" id="KW-0833">Ubl conjugation pathway</keyword>
<dbReference type="PANTHER" id="PTHR24006:SF915">
    <property type="entry name" value="UBIQUITIN CARBOXYL-TERMINAL HYDROLASE-RELATED"/>
    <property type="match status" value="1"/>
</dbReference>
<dbReference type="InterPro" id="IPR028889">
    <property type="entry name" value="USP"/>
</dbReference>
<dbReference type="GO" id="GO:0004843">
    <property type="term" value="F:cysteine-type deubiquitinase activity"/>
    <property type="evidence" value="ECO:0007669"/>
    <property type="project" value="UniProtKB-UniRule"/>
</dbReference>
<accession>A0A3Q3J145</accession>
<protein>
    <recommendedName>
        <fullName evidence="1">Ubiquitin carboxyl-terminal hydrolase</fullName>
        <ecNumber evidence="1">3.4.19.12</ecNumber>
    </recommendedName>
</protein>
<dbReference type="GO" id="GO:0000082">
    <property type="term" value="P:G1/S transition of mitotic cell cycle"/>
    <property type="evidence" value="ECO:0007669"/>
    <property type="project" value="TreeGrafter"/>
</dbReference>
<comment type="catalytic activity">
    <reaction evidence="1">
        <text>Thiol-dependent hydrolysis of ester, thioester, amide, peptide and isopeptide bonds formed by the C-terminal Gly of ubiquitin (a 76-residue protein attached to proteins as an intracellular targeting signal).</text>
        <dbReference type="EC" id="3.4.19.12"/>
    </reaction>
</comment>
<evidence type="ECO:0000256" key="2">
    <source>
        <dbReference type="SAM" id="MobiDB-lite"/>
    </source>
</evidence>
<name>A0A3Q3J145_MONAL</name>
<proteinExistence type="inferred from homology"/>
<dbReference type="EC" id="3.4.19.12" evidence="1"/>
<dbReference type="CDD" id="cd02257">
    <property type="entry name" value="Peptidase_C19"/>
    <property type="match status" value="1"/>
</dbReference>
<dbReference type="GeneID" id="109956313"/>
<keyword evidence="1" id="KW-0645">Protease</keyword>
<dbReference type="Gene3D" id="3.90.70.10">
    <property type="entry name" value="Cysteine proteinases"/>
    <property type="match status" value="1"/>
</dbReference>
<evidence type="ECO:0000259" key="3">
    <source>
        <dbReference type="PROSITE" id="PS50235"/>
    </source>
</evidence>
<dbReference type="PANTHER" id="PTHR24006">
    <property type="entry name" value="UBIQUITIN CARBOXYL-TERMINAL HYDROLASE"/>
    <property type="match status" value="1"/>
</dbReference>
<dbReference type="KEGG" id="malb:109956313"/>
<dbReference type="InterPro" id="IPR018200">
    <property type="entry name" value="USP_CS"/>
</dbReference>
<organism evidence="4 5">
    <name type="scientific">Monopterus albus</name>
    <name type="common">Swamp eel</name>
    <dbReference type="NCBI Taxonomy" id="43700"/>
    <lineage>
        <taxon>Eukaryota</taxon>
        <taxon>Metazoa</taxon>
        <taxon>Chordata</taxon>
        <taxon>Craniata</taxon>
        <taxon>Vertebrata</taxon>
        <taxon>Euteleostomi</taxon>
        <taxon>Actinopterygii</taxon>
        <taxon>Neopterygii</taxon>
        <taxon>Teleostei</taxon>
        <taxon>Neoteleostei</taxon>
        <taxon>Acanthomorphata</taxon>
        <taxon>Anabantaria</taxon>
        <taxon>Synbranchiformes</taxon>
        <taxon>Synbranchidae</taxon>
        <taxon>Monopterus</taxon>
    </lineage>
</organism>
<dbReference type="Pfam" id="PF00443">
    <property type="entry name" value="UCH"/>
    <property type="match status" value="1"/>
</dbReference>
<dbReference type="Proteomes" id="UP000261600">
    <property type="component" value="Unplaced"/>
</dbReference>
<dbReference type="InterPro" id="IPR001394">
    <property type="entry name" value="Peptidase_C19_UCH"/>
</dbReference>
<dbReference type="RefSeq" id="XP_020448972.1">
    <property type="nucleotide sequence ID" value="XM_020593316.1"/>
</dbReference>
<dbReference type="InterPro" id="IPR038765">
    <property type="entry name" value="Papain-like_cys_pep_sf"/>
</dbReference>
<reference evidence="4" key="1">
    <citation type="submission" date="2025-08" db="UniProtKB">
        <authorList>
            <consortium name="Ensembl"/>
        </authorList>
    </citation>
    <scope>IDENTIFICATION</scope>
</reference>
<keyword evidence="1" id="KW-0378">Hydrolase</keyword>
<evidence type="ECO:0000313" key="5">
    <source>
        <dbReference type="Proteomes" id="UP000261600"/>
    </source>
</evidence>
<keyword evidence="1" id="KW-0788">Thiol protease</keyword>
<dbReference type="SUPFAM" id="SSF54001">
    <property type="entry name" value="Cysteine proteinases"/>
    <property type="match status" value="1"/>
</dbReference>
<comment type="similarity">
    <text evidence="1">Belongs to the peptidase C19 family.</text>
</comment>
<evidence type="ECO:0000313" key="4">
    <source>
        <dbReference type="Ensembl" id="ENSMALP00000006827.1"/>
    </source>
</evidence>
<dbReference type="OrthoDB" id="289038at2759"/>
<dbReference type="GO" id="GO:0006508">
    <property type="term" value="P:proteolysis"/>
    <property type="evidence" value="ECO:0007669"/>
    <property type="project" value="UniProtKB-KW"/>
</dbReference>
<keyword evidence="5" id="KW-1185">Reference proteome</keyword>
<sequence>MFCFPRKKKKHQFDVEVADQKLFSKHKSINVKADPKQKSVVPETLATSATAVSTPVKASREKSKKVSWWRRWFCRKKKPKNKTPVKEDVAENGNLPTSSATKDIVRAIEEPEGGETGVQRASPTLDPPVSAELHFDDKNVTEDTNQSSSLMEEIVITDKESEGKPVQEASSATDPPASVAPETGKIKKSRPPRCHMEKESPAETNEGVPALETAEGDSDDKLTQVQEDAKSYSNDTSGKKEMNYELAAKLIYRQFNPSGYGGCLQAESKNISPQTNTYKHSKNQFASSSKKNLSKADLACLGFPNLAQTCYMNSTLQGLLTLKHFVHEFNSQKTVWNTNAKCQIIRCLVELEACRTSNSMSRRKQLLAAFKQSVAEFNSEFDDDGQQDAHEFLICVLDKMRSLSLELQEEACSMGFSYTCPVNAHIAFQMLNTMTCRRCGVQSTREEDYTALSLDLVPGSSVWQCLQQYLKGSYLEYHCECGAKESSQQWSFLTLPNVLILHLKRLRFTPSFEVEKVVSPIILSRELVVHSEPSSTQQTMSRYSLVSVISHLGYTAHSGHYICDGAYPEEPGDVTDRWLTYNDKHVSKTTGASVCYQRQKTACLLFYEKQL</sequence>
<dbReference type="PROSITE" id="PS00972">
    <property type="entry name" value="USP_1"/>
    <property type="match status" value="1"/>
</dbReference>
<dbReference type="PROSITE" id="PS50235">
    <property type="entry name" value="USP_3"/>
    <property type="match status" value="1"/>
</dbReference>
<dbReference type="PROSITE" id="PS00973">
    <property type="entry name" value="USP_2"/>
    <property type="match status" value="1"/>
</dbReference>
<dbReference type="Ensembl" id="ENSMALT00000006971.1">
    <property type="protein sequence ID" value="ENSMALP00000006827.1"/>
    <property type="gene ID" value="ENSMALG00000004868.1"/>
</dbReference>
<dbReference type="GO" id="GO:0016579">
    <property type="term" value="P:protein deubiquitination"/>
    <property type="evidence" value="ECO:0007669"/>
    <property type="project" value="InterPro"/>
</dbReference>
<dbReference type="STRING" id="43700.ENSMALP00000006827"/>
<feature type="compositionally biased region" description="Basic and acidic residues" evidence="2">
    <location>
        <begin position="219"/>
        <end position="230"/>
    </location>
</feature>
<dbReference type="GO" id="GO:0005634">
    <property type="term" value="C:nucleus"/>
    <property type="evidence" value="ECO:0007669"/>
    <property type="project" value="TreeGrafter"/>
</dbReference>
<dbReference type="InterPro" id="IPR050164">
    <property type="entry name" value="Peptidase_C19"/>
</dbReference>
<dbReference type="AlphaFoldDB" id="A0A3Q3J145"/>
<dbReference type="GO" id="GO:0005829">
    <property type="term" value="C:cytosol"/>
    <property type="evidence" value="ECO:0007669"/>
    <property type="project" value="TreeGrafter"/>
</dbReference>
<reference evidence="4" key="2">
    <citation type="submission" date="2025-09" db="UniProtKB">
        <authorList>
            <consortium name="Ensembl"/>
        </authorList>
    </citation>
    <scope>IDENTIFICATION</scope>
</reference>
<feature type="region of interest" description="Disordered" evidence="2">
    <location>
        <begin position="78"/>
        <end position="237"/>
    </location>
</feature>
<evidence type="ECO:0000256" key="1">
    <source>
        <dbReference type="RuleBase" id="RU366025"/>
    </source>
</evidence>
<feature type="domain" description="USP" evidence="3">
    <location>
        <begin position="301"/>
        <end position="610"/>
    </location>
</feature>